<dbReference type="InterPro" id="IPR050313">
    <property type="entry name" value="Carb_Metab_HTH_regulators"/>
</dbReference>
<dbReference type="PROSITE" id="PS00894">
    <property type="entry name" value="HTH_DEOR_1"/>
    <property type="match status" value="1"/>
</dbReference>
<evidence type="ECO:0000256" key="3">
    <source>
        <dbReference type="ARBA" id="ARBA00023163"/>
    </source>
</evidence>
<dbReference type="SUPFAM" id="SSF46785">
    <property type="entry name" value="Winged helix' DNA-binding domain"/>
    <property type="match status" value="1"/>
</dbReference>
<feature type="domain" description="HTH deoR-type" evidence="4">
    <location>
        <begin position="15"/>
        <end position="70"/>
    </location>
</feature>
<dbReference type="SMART" id="SM01134">
    <property type="entry name" value="DeoRC"/>
    <property type="match status" value="1"/>
</dbReference>
<dbReference type="PANTHER" id="PTHR30363">
    <property type="entry name" value="HTH-TYPE TRANSCRIPTIONAL REGULATOR SRLR-RELATED"/>
    <property type="match status" value="1"/>
</dbReference>
<keyword evidence="2 5" id="KW-0238">DNA-binding</keyword>
<keyword evidence="6" id="KW-1185">Reference proteome</keyword>
<dbReference type="EMBL" id="JBHSOJ010000016">
    <property type="protein sequence ID" value="MFC5631120.1"/>
    <property type="molecule type" value="Genomic_DNA"/>
</dbReference>
<dbReference type="PROSITE" id="PS51000">
    <property type="entry name" value="HTH_DEOR_2"/>
    <property type="match status" value="1"/>
</dbReference>
<keyword evidence="1" id="KW-0805">Transcription regulation</keyword>
<dbReference type="GO" id="GO:0003677">
    <property type="term" value="F:DNA binding"/>
    <property type="evidence" value="ECO:0007669"/>
    <property type="project" value="UniProtKB-KW"/>
</dbReference>
<dbReference type="SUPFAM" id="SSF100950">
    <property type="entry name" value="NagB/RpiA/CoA transferase-like"/>
    <property type="match status" value="1"/>
</dbReference>
<dbReference type="PANTHER" id="PTHR30363:SF56">
    <property type="entry name" value="TRANSCRIPTIONAL REGULATOR, DEOR FAMILY"/>
    <property type="match status" value="1"/>
</dbReference>
<gene>
    <name evidence="5" type="ORF">ACFPQ3_05900</name>
</gene>
<name>A0ABW0UFU9_9STRE</name>
<dbReference type="Gene3D" id="1.10.10.10">
    <property type="entry name" value="Winged helix-like DNA-binding domain superfamily/Winged helix DNA-binding domain"/>
    <property type="match status" value="1"/>
</dbReference>
<organism evidence="5 6">
    <name type="scientific">Streptococcus caledonicus</name>
    <dbReference type="NCBI Taxonomy" id="2614158"/>
    <lineage>
        <taxon>Bacteria</taxon>
        <taxon>Bacillati</taxon>
        <taxon>Bacillota</taxon>
        <taxon>Bacilli</taxon>
        <taxon>Lactobacillales</taxon>
        <taxon>Streptococcaceae</taxon>
        <taxon>Streptococcus</taxon>
    </lineage>
</organism>
<reference evidence="6" key="1">
    <citation type="journal article" date="2019" name="Int. J. Syst. Evol. Microbiol.">
        <title>The Global Catalogue of Microorganisms (GCM) 10K type strain sequencing project: providing services to taxonomists for standard genome sequencing and annotation.</title>
        <authorList>
            <consortium name="The Broad Institute Genomics Platform"/>
            <consortium name="The Broad Institute Genome Sequencing Center for Infectious Disease"/>
            <person name="Wu L."/>
            <person name="Ma J."/>
        </authorList>
    </citation>
    <scope>NUCLEOTIDE SEQUENCE [LARGE SCALE GENOMIC DNA]</scope>
    <source>
        <strain evidence="6">DT43</strain>
    </source>
</reference>
<dbReference type="Pfam" id="PF00455">
    <property type="entry name" value="DeoRC"/>
    <property type="match status" value="1"/>
</dbReference>
<dbReference type="Gene3D" id="3.40.50.1360">
    <property type="match status" value="1"/>
</dbReference>
<dbReference type="InterPro" id="IPR001034">
    <property type="entry name" value="DeoR_HTH"/>
</dbReference>
<dbReference type="Pfam" id="PF08220">
    <property type="entry name" value="HTH_DeoR"/>
    <property type="match status" value="1"/>
</dbReference>
<dbReference type="InterPro" id="IPR014036">
    <property type="entry name" value="DeoR-like_C"/>
</dbReference>
<evidence type="ECO:0000313" key="5">
    <source>
        <dbReference type="EMBL" id="MFC5631120.1"/>
    </source>
</evidence>
<sequence length="259" mass="28667">MKSVNDCKGGAPILKSERKQLIMDKLAQEHFVTLEELVSLLETSESTVRRDLDQLESENKLRRVHGGAESLQALRDEPSNLQKSVKNIQEKRQIITRALEEIHANDVIFIDAGTTTALLVDVLTDTTITVVTNSVHHASQLIDKGIRTIIIGGFVKETTDASIGQAALMQIKQLNFDKAFMGMNGVDTAYLTTPDYEEAMVKRAIIDNAKECFVLVDASKLGHVSFVKVAEIEKVTLLTSDSSSAIFQKIKEKTRVIEV</sequence>
<dbReference type="PRINTS" id="PR00037">
    <property type="entry name" value="HTHLACR"/>
</dbReference>
<dbReference type="InterPro" id="IPR036388">
    <property type="entry name" value="WH-like_DNA-bd_sf"/>
</dbReference>
<evidence type="ECO:0000256" key="2">
    <source>
        <dbReference type="ARBA" id="ARBA00023125"/>
    </source>
</evidence>
<dbReference type="RefSeq" id="WP_232323265.1">
    <property type="nucleotide sequence ID" value="NZ_JBHSOJ010000016.1"/>
</dbReference>
<proteinExistence type="predicted"/>
<comment type="caution">
    <text evidence="5">The sequence shown here is derived from an EMBL/GenBank/DDBJ whole genome shotgun (WGS) entry which is preliminary data.</text>
</comment>
<dbReference type="InterPro" id="IPR018356">
    <property type="entry name" value="Tscrpt_reg_HTH_DeoR_CS"/>
</dbReference>
<dbReference type="SMART" id="SM00420">
    <property type="entry name" value="HTH_DEOR"/>
    <property type="match status" value="1"/>
</dbReference>
<accession>A0ABW0UFU9</accession>
<dbReference type="InterPro" id="IPR036390">
    <property type="entry name" value="WH_DNA-bd_sf"/>
</dbReference>
<evidence type="ECO:0000259" key="4">
    <source>
        <dbReference type="PROSITE" id="PS51000"/>
    </source>
</evidence>
<dbReference type="Proteomes" id="UP001596110">
    <property type="component" value="Unassembled WGS sequence"/>
</dbReference>
<keyword evidence="3" id="KW-0804">Transcription</keyword>
<protein>
    <submittedName>
        <fullName evidence="5">DeoR/GlpR family DNA-binding transcription regulator</fullName>
    </submittedName>
</protein>
<evidence type="ECO:0000313" key="6">
    <source>
        <dbReference type="Proteomes" id="UP001596110"/>
    </source>
</evidence>
<evidence type="ECO:0000256" key="1">
    <source>
        <dbReference type="ARBA" id="ARBA00023015"/>
    </source>
</evidence>
<dbReference type="InterPro" id="IPR037171">
    <property type="entry name" value="NagB/RpiA_transferase-like"/>
</dbReference>